<dbReference type="CDD" id="cd21459">
    <property type="entry name" value="DLC-like_TCTEX1D2"/>
    <property type="match status" value="1"/>
</dbReference>
<evidence type="ECO:0000313" key="3">
    <source>
        <dbReference type="Proteomes" id="UP000050761"/>
    </source>
</evidence>
<reference evidence="4" key="2">
    <citation type="submission" date="2019-09" db="UniProtKB">
        <authorList>
            <consortium name="WormBaseParasite"/>
        </authorList>
    </citation>
    <scope>IDENTIFICATION</scope>
</reference>
<dbReference type="WBParaSite" id="HPBE_0002127101-mRNA-1">
    <property type="protein sequence ID" value="HPBE_0002127101-mRNA-1"/>
    <property type="gene ID" value="HPBE_0002127101"/>
</dbReference>
<proteinExistence type="inferred from homology"/>
<dbReference type="GO" id="GO:0005868">
    <property type="term" value="C:cytoplasmic dynein complex"/>
    <property type="evidence" value="ECO:0007669"/>
    <property type="project" value="TreeGrafter"/>
</dbReference>
<dbReference type="PANTHER" id="PTHR21255:SF7">
    <property type="entry name" value="DYNEIN LIGHT CHAIN TCTEX-TYPE PROTEIN 2B"/>
    <property type="match status" value="1"/>
</dbReference>
<dbReference type="GO" id="GO:0005737">
    <property type="term" value="C:cytoplasm"/>
    <property type="evidence" value="ECO:0007669"/>
    <property type="project" value="TreeGrafter"/>
</dbReference>
<evidence type="ECO:0000256" key="1">
    <source>
        <dbReference type="ARBA" id="ARBA00005361"/>
    </source>
</evidence>
<reference evidence="2 3" key="1">
    <citation type="submission" date="2018-11" db="EMBL/GenBank/DDBJ databases">
        <authorList>
            <consortium name="Pathogen Informatics"/>
        </authorList>
    </citation>
    <scope>NUCLEOTIDE SEQUENCE [LARGE SCALE GENOMIC DNA]</scope>
</reference>
<dbReference type="Pfam" id="PF03645">
    <property type="entry name" value="Tctex-1"/>
    <property type="match status" value="1"/>
</dbReference>
<keyword evidence="3" id="KW-1185">Reference proteome</keyword>
<dbReference type="InterPro" id="IPR038586">
    <property type="entry name" value="Tctex-1-like_sf"/>
</dbReference>
<dbReference type="GO" id="GO:0045505">
    <property type="term" value="F:dynein intermediate chain binding"/>
    <property type="evidence" value="ECO:0007669"/>
    <property type="project" value="TreeGrafter"/>
</dbReference>
<dbReference type="Proteomes" id="UP000050761">
    <property type="component" value="Unassembled WGS sequence"/>
</dbReference>
<accession>A0A3P8FLI3</accession>
<comment type="similarity">
    <text evidence="1">Belongs to the dynein light chain Tctex-type family.</text>
</comment>
<protein>
    <submittedName>
        <fullName evidence="4">Tctex1 domain-containing protein 2</fullName>
    </submittedName>
</protein>
<dbReference type="GO" id="GO:0007018">
    <property type="term" value="P:microtubule-based movement"/>
    <property type="evidence" value="ECO:0007669"/>
    <property type="project" value="TreeGrafter"/>
</dbReference>
<sequence>MSLADANRDFVLRPNHNEKFRPANGEALLRTVAEETLVGKNFESGSSLSNSIASMIADRLKALSLPHYKYVVQVTIGERHGQGMNIASQCVWDADCDGLAKYFFSNCQHVCAKAKAKVTEASDNELGLDGEPIVE</sequence>
<organism evidence="3 4">
    <name type="scientific">Heligmosomoides polygyrus</name>
    <name type="common">Parasitic roundworm</name>
    <dbReference type="NCBI Taxonomy" id="6339"/>
    <lineage>
        <taxon>Eukaryota</taxon>
        <taxon>Metazoa</taxon>
        <taxon>Ecdysozoa</taxon>
        <taxon>Nematoda</taxon>
        <taxon>Chromadorea</taxon>
        <taxon>Rhabditida</taxon>
        <taxon>Rhabditina</taxon>
        <taxon>Rhabditomorpha</taxon>
        <taxon>Strongyloidea</taxon>
        <taxon>Heligmosomidae</taxon>
        <taxon>Heligmosomoides</taxon>
    </lineage>
</organism>
<dbReference type="AlphaFoldDB" id="A0A183GFS4"/>
<accession>A0A183GFS4</accession>
<dbReference type="EMBL" id="UZAH01032846">
    <property type="protein sequence ID" value="VDP24159.1"/>
    <property type="molecule type" value="Genomic_DNA"/>
</dbReference>
<dbReference type="InterPro" id="IPR005334">
    <property type="entry name" value="Tctex-1-like"/>
</dbReference>
<dbReference type="Gene3D" id="3.30.1140.40">
    <property type="entry name" value="Tctex-1"/>
    <property type="match status" value="1"/>
</dbReference>
<name>A0A183GFS4_HELPZ</name>
<dbReference type="PANTHER" id="PTHR21255">
    <property type="entry name" value="T-COMPLEX-ASSOCIATED-TESTIS-EXPRESSED 1/ DYNEIN LIGHT CHAIN"/>
    <property type="match status" value="1"/>
</dbReference>
<dbReference type="OrthoDB" id="10260741at2759"/>
<evidence type="ECO:0000313" key="4">
    <source>
        <dbReference type="WBParaSite" id="HPBE_0002127101-mRNA-1"/>
    </source>
</evidence>
<gene>
    <name evidence="2" type="ORF">HPBE_LOCUS21270</name>
</gene>
<evidence type="ECO:0000313" key="2">
    <source>
        <dbReference type="EMBL" id="VDP24159.1"/>
    </source>
</evidence>